<dbReference type="Gene3D" id="3.40.50.2300">
    <property type="match status" value="1"/>
</dbReference>
<dbReference type="SMART" id="SM00448">
    <property type="entry name" value="REC"/>
    <property type="match status" value="1"/>
</dbReference>
<dbReference type="Proteomes" id="UP001227317">
    <property type="component" value="Unassembled WGS sequence"/>
</dbReference>
<evidence type="ECO:0000256" key="1">
    <source>
        <dbReference type="PROSITE-ProRule" id="PRU00169"/>
    </source>
</evidence>
<dbReference type="InterPro" id="IPR011006">
    <property type="entry name" value="CheY-like_superfamily"/>
</dbReference>
<dbReference type="InterPro" id="IPR001789">
    <property type="entry name" value="Sig_transdc_resp-reg_receiver"/>
</dbReference>
<evidence type="ECO:0000313" key="4">
    <source>
        <dbReference type="EMBL" id="MDQ2106469.1"/>
    </source>
</evidence>
<feature type="domain" description="Response regulatory" evidence="3">
    <location>
        <begin position="44"/>
        <end position="159"/>
    </location>
</feature>
<accession>A0ABU0WQF3</accession>
<dbReference type="PROSITE" id="PS50110">
    <property type="entry name" value="RESPONSE_REGULATORY"/>
    <property type="match status" value="1"/>
</dbReference>
<dbReference type="EMBL" id="JAUJFI010000252">
    <property type="protein sequence ID" value="MDQ2106469.1"/>
    <property type="molecule type" value="Genomic_DNA"/>
</dbReference>
<feature type="non-terminal residue" evidence="4">
    <location>
        <position position="202"/>
    </location>
</feature>
<sequence>MQRSLVPQSAERLTLAGQTAAHHRTAHHKAAHHKTAKHTAAAPSILIVGNDGAAIAAIRDCALRLGHRVQDTRDVISALGLLDADRSIGAAFVDGGSPWFDGLALMERLHRTHRGLSCILFARNPEADDVVRALRLDAADVVTDPEDEAQIGRALARVRDGGEGGVAPEPVPVPGLPPVSPDNRDDALEQAYRHGLALVETV</sequence>
<reference evidence="4 5" key="1">
    <citation type="submission" date="2023-06" db="EMBL/GenBank/DDBJ databases">
        <title>Azospirillum isscasensis sp.nov, a bacterium isolated from rhizosphere soil of rice.</title>
        <authorList>
            <person name="Wang H."/>
        </authorList>
    </citation>
    <scope>NUCLEOTIDE SEQUENCE [LARGE SCALE GENOMIC DNA]</scope>
    <source>
        <strain evidence="4 5">C340-1</strain>
    </source>
</reference>
<feature type="modified residue" description="4-aspartylphosphate" evidence="1">
    <location>
        <position position="94"/>
    </location>
</feature>
<dbReference type="SUPFAM" id="SSF52172">
    <property type="entry name" value="CheY-like"/>
    <property type="match status" value="1"/>
</dbReference>
<organism evidence="4 5">
    <name type="scientific">Azospirillum isscasi</name>
    <dbReference type="NCBI Taxonomy" id="3053926"/>
    <lineage>
        <taxon>Bacteria</taxon>
        <taxon>Pseudomonadati</taxon>
        <taxon>Pseudomonadota</taxon>
        <taxon>Alphaproteobacteria</taxon>
        <taxon>Rhodospirillales</taxon>
        <taxon>Azospirillaceae</taxon>
        <taxon>Azospirillum</taxon>
    </lineage>
</organism>
<evidence type="ECO:0000256" key="2">
    <source>
        <dbReference type="SAM" id="MobiDB-lite"/>
    </source>
</evidence>
<comment type="caution">
    <text evidence="4">The sequence shown here is derived from an EMBL/GenBank/DDBJ whole genome shotgun (WGS) entry which is preliminary data.</text>
</comment>
<proteinExistence type="predicted"/>
<gene>
    <name evidence="4" type="ORF">QSG27_27520</name>
</gene>
<feature type="region of interest" description="Disordered" evidence="2">
    <location>
        <begin position="160"/>
        <end position="184"/>
    </location>
</feature>
<evidence type="ECO:0000259" key="3">
    <source>
        <dbReference type="PROSITE" id="PS50110"/>
    </source>
</evidence>
<keyword evidence="1" id="KW-0597">Phosphoprotein</keyword>
<evidence type="ECO:0000313" key="5">
    <source>
        <dbReference type="Proteomes" id="UP001227317"/>
    </source>
</evidence>
<protein>
    <submittedName>
        <fullName evidence="4">Response regulator</fullName>
    </submittedName>
</protein>
<feature type="compositionally biased region" description="Pro residues" evidence="2">
    <location>
        <begin position="169"/>
        <end position="180"/>
    </location>
</feature>
<name>A0ABU0WQF3_9PROT</name>
<dbReference type="Pfam" id="PF00072">
    <property type="entry name" value="Response_reg"/>
    <property type="match status" value="1"/>
</dbReference>
<dbReference type="RefSeq" id="WP_306711849.1">
    <property type="nucleotide sequence ID" value="NZ_JAUJFI010000252.1"/>
</dbReference>
<keyword evidence="5" id="KW-1185">Reference proteome</keyword>